<dbReference type="EMBL" id="RBOA01000449">
    <property type="protein sequence ID" value="RML95654.1"/>
    <property type="molecule type" value="Genomic_DNA"/>
</dbReference>
<dbReference type="EMBL" id="BMZW01000036">
    <property type="protein sequence ID" value="GFZ62172.1"/>
    <property type="molecule type" value="Genomic_DNA"/>
</dbReference>
<evidence type="ECO:0000313" key="6">
    <source>
        <dbReference type="Proteomes" id="UP000272627"/>
    </source>
</evidence>
<organism evidence="2 5">
    <name type="scientific">Pseudomonas amygdali pv. eriobotryae</name>
    <dbReference type="NCBI Taxonomy" id="129137"/>
    <lineage>
        <taxon>Bacteria</taxon>
        <taxon>Pseudomonadati</taxon>
        <taxon>Pseudomonadota</taxon>
        <taxon>Gammaproteobacteria</taxon>
        <taxon>Pseudomonadales</taxon>
        <taxon>Pseudomonadaceae</taxon>
        <taxon>Pseudomonas</taxon>
        <taxon>Pseudomonas amygdali</taxon>
    </lineage>
</organism>
<evidence type="ECO:0000313" key="4">
    <source>
        <dbReference type="EMBL" id="RMO52669.1"/>
    </source>
</evidence>
<dbReference type="AlphaFoldDB" id="A0A0N8RJT3"/>
<reference evidence="1" key="3">
    <citation type="submission" date="2020-09" db="EMBL/GenBank/DDBJ databases">
        <title>Pseudomonas syringae pv. eriobotryae genome sequence causing loquat canker disease.</title>
        <authorList>
            <person name="Fukuda S."/>
            <person name="Tashiro H."/>
            <person name="Nagano Y."/>
        </authorList>
    </citation>
    <scope>NUCLEOTIDE SEQUENCE</scope>
    <source>
        <strain evidence="1">AM001</strain>
    </source>
</reference>
<evidence type="ECO:0000313" key="3">
    <source>
        <dbReference type="EMBL" id="RML95654.1"/>
    </source>
</evidence>
<evidence type="ECO:0000313" key="7">
    <source>
        <dbReference type="Proteomes" id="UP000275613"/>
    </source>
</evidence>
<proteinExistence type="predicted"/>
<dbReference type="PATRIC" id="fig|129137.4.peg.4964"/>
<dbReference type="Proteomes" id="UP000050490">
    <property type="component" value="Unassembled WGS sequence"/>
</dbReference>
<evidence type="ECO:0000313" key="5">
    <source>
        <dbReference type="Proteomes" id="UP000050490"/>
    </source>
</evidence>
<evidence type="ECO:0000313" key="1">
    <source>
        <dbReference type="EMBL" id="GFZ62172.1"/>
    </source>
</evidence>
<gene>
    <name evidence="2" type="ORF">ALO70_100496</name>
    <name evidence="4" type="ORF">ALQ39_100594</name>
    <name evidence="3" type="ORF">ALQ86_100530</name>
    <name evidence="1" type="ORF">PSE10A_46830</name>
</gene>
<dbReference type="EMBL" id="RBPV01000401">
    <property type="protein sequence ID" value="RMO52669.1"/>
    <property type="molecule type" value="Genomic_DNA"/>
</dbReference>
<dbReference type="EMBL" id="LJQI01000108">
    <property type="protein sequence ID" value="KPX35271.1"/>
    <property type="molecule type" value="Genomic_DNA"/>
</dbReference>
<comment type="caution">
    <text evidence="2">The sequence shown here is derived from an EMBL/GenBank/DDBJ whole genome shotgun (WGS) entry which is preliminary data.</text>
</comment>
<name>A0A0N8RJT3_PSEA0</name>
<evidence type="ECO:0000313" key="2">
    <source>
        <dbReference type="EMBL" id="KPX35271.1"/>
    </source>
</evidence>
<accession>A0A0N8RJT3</accession>
<sequence>MNAGMNQQRARGFSASLSNEARQLVADWLRTTRPAKSRPDVRAMLLQRYPAGLFNDAELEALLRVLTERVDCSSKLG</sequence>
<reference evidence="2 5" key="1">
    <citation type="submission" date="2015-09" db="EMBL/GenBank/DDBJ databases">
        <title>Genome announcement of multiple Pseudomonas syringae strains.</title>
        <authorList>
            <person name="Thakur S."/>
            <person name="Wang P.W."/>
            <person name="Gong Y."/>
            <person name="Weir B.S."/>
            <person name="Guttman D.S."/>
        </authorList>
    </citation>
    <scope>NUCLEOTIDE SEQUENCE [LARGE SCALE GENOMIC DNA]</scope>
    <source>
        <strain evidence="2 5">ICMP4455</strain>
    </source>
</reference>
<dbReference type="Proteomes" id="UP000630864">
    <property type="component" value="Unassembled WGS sequence"/>
</dbReference>
<dbReference type="RefSeq" id="WP_081082114.1">
    <property type="nucleotide sequence ID" value="NZ_BMZW01000036.1"/>
</dbReference>
<protein>
    <submittedName>
        <fullName evidence="2">Uncharacterized protein</fullName>
    </submittedName>
</protein>
<reference evidence="6 7" key="2">
    <citation type="submission" date="2018-08" db="EMBL/GenBank/DDBJ databases">
        <title>Recombination of ecologically and evolutionarily significant loci maintains genetic cohesion in the Pseudomonas syringae species complex.</title>
        <authorList>
            <person name="Dillon M."/>
            <person name="Thakur S."/>
            <person name="Almeida R.N.D."/>
            <person name="Weir B.S."/>
            <person name="Guttman D.S."/>
        </authorList>
    </citation>
    <scope>NUCLEOTIDE SEQUENCE [LARGE SCALE GENOMIC DNA]</scope>
    <source>
        <strain evidence="4 7">ICMP 4316</strain>
        <strain evidence="3 6">ICMP 8636</strain>
    </source>
</reference>
<dbReference type="Proteomes" id="UP000275613">
    <property type="component" value="Unassembled WGS sequence"/>
</dbReference>
<dbReference type="Proteomes" id="UP000272627">
    <property type="component" value="Unassembled WGS sequence"/>
</dbReference>